<dbReference type="RefSeq" id="WP_326758870.1">
    <property type="nucleotide sequence ID" value="NZ_CP109135.1"/>
</dbReference>
<accession>A0ABZ1H9G6</accession>
<name>A0ABZ1H9G6_STRPH</name>
<protein>
    <submittedName>
        <fullName evidence="2">Uncharacterized protein</fullName>
    </submittedName>
</protein>
<evidence type="ECO:0000256" key="1">
    <source>
        <dbReference type="SAM" id="MobiDB-lite"/>
    </source>
</evidence>
<dbReference type="Proteomes" id="UP001340816">
    <property type="component" value="Chromosome"/>
</dbReference>
<proteinExistence type="predicted"/>
<evidence type="ECO:0000313" key="3">
    <source>
        <dbReference type="Proteomes" id="UP001340816"/>
    </source>
</evidence>
<organism evidence="2 3">
    <name type="scientific">Streptomyces phaeochromogenes</name>
    <dbReference type="NCBI Taxonomy" id="1923"/>
    <lineage>
        <taxon>Bacteria</taxon>
        <taxon>Bacillati</taxon>
        <taxon>Actinomycetota</taxon>
        <taxon>Actinomycetes</taxon>
        <taxon>Kitasatosporales</taxon>
        <taxon>Streptomycetaceae</taxon>
        <taxon>Streptomyces</taxon>
        <taxon>Streptomyces phaeochromogenes group</taxon>
    </lineage>
</organism>
<dbReference type="EMBL" id="CP109135">
    <property type="protein sequence ID" value="WSD14186.1"/>
    <property type="molecule type" value="Genomic_DNA"/>
</dbReference>
<sequence>MSRSVEDVGVRDAVARDAAVRVTVTRAAVTRDADARAAVVRTADLRAAVVRDAPHGRTVRHPARPSTGRGDAPDAGRGARFHVAGFVVDVQHADVLPSDARHVLILSRLAGRTLCSA</sequence>
<keyword evidence="3" id="KW-1185">Reference proteome</keyword>
<reference evidence="2 3" key="1">
    <citation type="submission" date="2022-10" db="EMBL/GenBank/DDBJ databases">
        <title>The complete genomes of actinobacterial strains from the NBC collection.</title>
        <authorList>
            <person name="Joergensen T.S."/>
            <person name="Alvarez Arevalo M."/>
            <person name="Sterndorff E.B."/>
            <person name="Faurdal D."/>
            <person name="Vuksanovic O."/>
            <person name="Mourched A.-S."/>
            <person name="Charusanti P."/>
            <person name="Shaw S."/>
            <person name="Blin K."/>
            <person name="Weber T."/>
        </authorList>
    </citation>
    <scope>NUCLEOTIDE SEQUENCE [LARGE SCALE GENOMIC DNA]</scope>
    <source>
        <strain evidence="2 3">NBC 01752</strain>
    </source>
</reference>
<gene>
    <name evidence="2" type="ORF">OHB35_13545</name>
</gene>
<evidence type="ECO:0000313" key="2">
    <source>
        <dbReference type="EMBL" id="WSD14186.1"/>
    </source>
</evidence>
<feature type="region of interest" description="Disordered" evidence="1">
    <location>
        <begin position="51"/>
        <end position="76"/>
    </location>
</feature>